<dbReference type="PANTHER" id="PTHR40039">
    <property type="entry name" value="PROTEIN DLTD"/>
    <property type="match status" value="1"/>
</dbReference>
<keyword evidence="1 2" id="KW-0472">Membrane</keyword>
<keyword evidence="4" id="KW-1185">Reference proteome</keyword>
<comment type="pathway">
    <text evidence="1">Cell wall biogenesis; lipoteichoic acid biosynthesis.</text>
</comment>
<dbReference type="InterPro" id="IPR006998">
    <property type="entry name" value="DltD"/>
</dbReference>
<dbReference type="PIRSF" id="PIRSF021438">
    <property type="entry name" value="DltD"/>
    <property type="match status" value="1"/>
</dbReference>
<accession>A0A0R1ZEG6</accession>
<dbReference type="Proteomes" id="UP000051291">
    <property type="component" value="Unassembled WGS sequence"/>
</dbReference>
<keyword evidence="2" id="KW-1133">Transmembrane helix</keyword>
<evidence type="ECO:0000256" key="2">
    <source>
        <dbReference type="SAM" id="Phobius"/>
    </source>
</evidence>
<feature type="transmembrane region" description="Helical" evidence="2">
    <location>
        <begin position="7"/>
        <end position="31"/>
    </location>
</feature>
<dbReference type="RefSeq" id="WP_057906083.1">
    <property type="nucleotide sequence ID" value="NZ_AYYZ01000004.1"/>
</dbReference>
<evidence type="ECO:0000256" key="1">
    <source>
        <dbReference type="PIRNR" id="PIRNR021438"/>
    </source>
</evidence>
<dbReference type="PATRIC" id="fig|1423820.4.peg.594"/>
<dbReference type="STRING" id="1423820.FC64_GL000587"/>
<keyword evidence="2" id="KW-0812">Transmembrane</keyword>
<gene>
    <name evidence="3" type="ORF">FC64_GL000587</name>
</gene>
<comment type="similarity">
    <text evidence="1">Belongs to the DltD family.</text>
</comment>
<dbReference type="NCBIfam" id="TIGR04092">
    <property type="entry name" value="LTA_DltD"/>
    <property type="match status" value="1"/>
</dbReference>
<organism evidence="3 4">
    <name type="scientific">Ligilactobacillus araffinosus DSM 20653</name>
    <dbReference type="NCBI Taxonomy" id="1423820"/>
    <lineage>
        <taxon>Bacteria</taxon>
        <taxon>Bacillati</taxon>
        <taxon>Bacillota</taxon>
        <taxon>Bacilli</taxon>
        <taxon>Lactobacillales</taxon>
        <taxon>Lactobacillaceae</taxon>
        <taxon>Ligilactobacillus</taxon>
    </lineage>
</organism>
<evidence type="ECO:0000313" key="4">
    <source>
        <dbReference type="Proteomes" id="UP000051291"/>
    </source>
</evidence>
<dbReference type="Pfam" id="PF04914">
    <property type="entry name" value="DltD"/>
    <property type="match status" value="1"/>
</dbReference>
<dbReference type="AlphaFoldDB" id="A0A0R1ZEG6"/>
<keyword evidence="1" id="KW-1003">Cell membrane</keyword>
<dbReference type="UniPathway" id="UPA00556"/>
<name>A0A0R1ZEG6_9LACO</name>
<proteinExistence type="inferred from homology"/>
<comment type="caution">
    <text evidence="3">The sequence shown here is derived from an EMBL/GenBank/DDBJ whole genome shotgun (WGS) entry which is preliminary data.</text>
</comment>
<reference evidence="3 4" key="1">
    <citation type="journal article" date="2015" name="Genome Announc.">
        <title>Expanding the biotechnology potential of lactobacilli through comparative genomics of 213 strains and associated genera.</title>
        <authorList>
            <person name="Sun Z."/>
            <person name="Harris H.M."/>
            <person name="McCann A."/>
            <person name="Guo C."/>
            <person name="Argimon S."/>
            <person name="Zhang W."/>
            <person name="Yang X."/>
            <person name="Jeffery I.B."/>
            <person name="Cooney J.C."/>
            <person name="Kagawa T.F."/>
            <person name="Liu W."/>
            <person name="Song Y."/>
            <person name="Salvetti E."/>
            <person name="Wrobel A."/>
            <person name="Rasinkangas P."/>
            <person name="Parkhill J."/>
            <person name="Rea M.C."/>
            <person name="O'Sullivan O."/>
            <person name="Ritari J."/>
            <person name="Douillard F.P."/>
            <person name="Paul Ross R."/>
            <person name="Yang R."/>
            <person name="Briner A.E."/>
            <person name="Felis G.E."/>
            <person name="de Vos W.M."/>
            <person name="Barrangou R."/>
            <person name="Klaenhammer T.R."/>
            <person name="Caufield P.W."/>
            <person name="Cui Y."/>
            <person name="Zhang H."/>
            <person name="O'Toole P.W."/>
        </authorList>
    </citation>
    <scope>NUCLEOTIDE SEQUENCE [LARGE SCALE GENOMIC DNA]</scope>
    <source>
        <strain evidence="3 4">DSM 20653</strain>
    </source>
</reference>
<dbReference type="GO" id="GO:0005886">
    <property type="term" value="C:plasma membrane"/>
    <property type="evidence" value="ECO:0007669"/>
    <property type="project" value="UniProtKB-UniRule"/>
</dbReference>
<protein>
    <recommendedName>
        <fullName evidence="1">Protein DltD</fullName>
    </recommendedName>
</protein>
<dbReference type="PANTHER" id="PTHR40039:SF1">
    <property type="entry name" value="PROTEIN DLTD"/>
    <property type="match status" value="1"/>
</dbReference>
<evidence type="ECO:0000313" key="3">
    <source>
        <dbReference type="EMBL" id="KRM53304.1"/>
    </source>
</evidence>
<dbReference type="GO" id="GO:0070395">
    <property type="term" value="P:lipoteichoic acid biosynthetic process"/>
    <property type="evidence" value="ECO:0007669"/>
    <property type="project" value="UniProtKB-UniRule"/>
</dbReference>
<dbReference type="InterPro" id="IPR023896">
    <property type="entry name" value="LTA_DltD"/>
</dbReference>
<sequence>MKLKKKLFEIFGPVVCAAVILIAILVSPFNFRSFNSKTIRKAAVSQSTNVFKGTVVKQKALEEGYVPFMGSSELSRMDPMHPSVLAQKYDRNYRPFLLGAAGSQSLSQFWGMQGINNQLKGKKVVFIISPQWFVKRGINKNAFALYYSNLQAVTWLKTAKDTLMDRYAARRLLDMPSSHSDKMIEQCLLQIAAGQKLNKAEKIYLDLKYNELIHEDQLFSTIGMNDRVAKIDREASKLPRQYNYQKLDSLAYQLGAKNTTNNPFRVDNAFWNNRLKSQVSKLHGEQAKFDYVSSPEFGDFQLVLNQFAKDHTNVLFVIPPINARWAKYTGLRMSMINDFNQKIKYQLQKQGFNNIVDLTNNGKEPYFMQDTIHLGWRGWLKMDQAVDPFLSNDQSTPEYHIDNSFYNKSWQMMQGNKLKQYLQTHQAN</sequence>
<dbReference type="EMBL" id="AYYZ01000004">
    <property type="protein sequence ID" value="KRM53304.1"/>
    <property type="molecule type" value="Genomic_DNA"/>
</dbReference>